<dbReference type="InterPro" id="IPR027417">
    <property type="entry name" value="P-loop_NTPase"/>
</dbReference>
<dbReference type="InterPro" id="IPR016195">
    <property type="entry name" value="Pol/histidinol_Pase-like"/>
</dbReference>
<evidence type="ECO:0000313" key="3">
    <source>
        <dbReference type="Proteomes" id="UP001594351"/>
    </source>
</evidence>
<evidence type="ECO:0000313" key="2">
    <source>
        <dbReference type="EMBL" id="MFC1853142.1"/>
    </source>
</evidence>
<feature type="non-terminal residue" evidence="2">
    <location>
        <position position="563"/>
    </location>
</feature>
<evidence type="ECO:0000259" key="1">
    <source>
        <dbReference type="Pfam" id="PF13476"/>
    </source>
</evidence>
<dbReference type="SUPFAM" id="SSF52540">
    <property type="entry name" value="P-loop containing nucleoside triphosphate hydrolases"/>
    <property type="match status" value="1"/>
</dbReference>
<protein>
    <submittedName>
        <fullName evidence="2">AAA family ATPase</fullName>
    </submittedName>
</protein>
<dbReference type="Gene3D" id="3.40.50.300">
    <property type="entry name" value="P-loop containing nucleotide triphosphate hydrolases"/>
    <property type="match status" value="1"/>
</dbReference>
<organism evidence="2 3">
    <name type="scientific">candidate division CSSED10-310 bacterium</name>
    <dbReference type="NCBI Taxonomy" id="2855610"/>
    <lineage>
        <taxon>Bacteria</taxon>
        <taxon>Bacteria division CSSED10-310</taxon>
    </lineage>
</organism>
<gene>
    <name evidence="2" type="ORF">ACFL27_23335</name>
</gene>
<dbReference type="InterPro" id="IPR038729">
    <property type="entry name" value="Rad50/SbcC_AAA"/>
</dbReference>
<proteinExistence type="predicted"/>
<sequence>MKCFTRAIFWKCALQVNPFRYIEYRGTDHEMSEAEYNLELLKVCQEENIKILGIADHGNVDGVDSIRNLMNQHDILVFPGFEIVSTEKSHFVCLFSEDTSKDQLNRYLGALGLTNPSNGVWPSDLGGNDLLSKVEELGGFAYAAHCTNDSGVLKQKLVHVWQNSKLKAAQISATLDDLKNDENNSYRLILLNKTPEYNRKQPIAVINAKDVEKPETLKNNRASCLIKMTNPCFESFKLAFQDPESRVRLNSDVSETYYSRIESLKVTGGYLDGLHIEFSEHLNAVIGGRGTGKSTLLECIRYALELEPIGKNARKQHSEIIKENLGKSKARVELLIRSAKMNGKRFTIARRYGENTSVKDEAGCISQFVPSDLLPEIELYGQNEIYEIAQDASSQRKILARFLELEQTDSDEKIKDVLKSLSDNRTELAVALNKVALTEDELARLPKLEEQVNQFKSLGLEDKLKIIPLLETEKRLLKRISEKEVKNLNDAFSAIRDVLPDTVFLSDKALENLPHADELLKIRAELDKLKTETETIVTRWQEKFSVSTTFIDSATKVLNSNIM</sequence>
<reference evidence="2 3" key="1">
    <citation type="submission" date="2024-09" db="EMBL/GenBank/DDBJ databases">
        <title>Laminarin stimulates single cell rates of sulfate reduction while oxygen inhibits transcriptomic activity in coastal marine sediment.</title>
        <authorList>
            <person name="Lindsay M."/>
            <person name="Orcutt B."/>
            <person name="Emerson D."/>
            <person name="Stepanauskas R."/>
            <person name="D'Angelo T."/>
        </authorList>
    </citation>
    <scope>NUCLEOTIDE SEQUENCE [LARGE SCALE GENOMIC DNA]</scope>
    <source>
        <strain evidence="2">SAG AM-311-K15</strain>
    </source>
</reference>
<dbReference type="Proteomes" id="UP001594351">
    <property type="component" value="Unassembled WGS sequence"/>
</dbReference>
<comment type="caution">
    <text evidence="2">The sequence shown here is derived from an EMBL/GenBank/DDBJ whole genome shotgun (WGS) entry which is preliminary data.</text>
</comment>
<dbReference type="SUPFAM" id="SSF89550">
    <property type="entry name" value="PHP domain-like"/>
    <property type="match status" value="1"/>
</dbReference>
<dbReference type="Pfam" id="PF13476">
    <property type="entry name" value="AAA_23"/>
    <property type="match status" value="1"/>
</dbReference>
<dbReference type="Gene3D" id="3.20.20.140">
    <property type="entry name" value="Metal-dependent hydrolases"/>
    <property type="match status" value="1"/>
</dbReference>
<accession>A0ABV6Z3Y0</accession>
<feature type="domain" description="Rad50/SbcC-type AAA" evidence="1">
    <location>
        <begin position="270"/>
        <end position="491"/>
    </location>
</feature>
<dbReference type="EMBL" id="JBHPBY010000431">
    <property type="protein sequence ID" value="MFC1853142.1"/>
    <property type="molecule type" value="Genomic_DNA"/>
</dbReference>
<name>A0ABV6Z3Y0_UNCC1</name>
<keyword evidence="3" id="KW-1185">Reference proteome</keyword>